<reference evidence="3" key="1">
    <citation type="submission" date="2020-06" db="EMBL/GenBank/DDBJ databases">
        <title>Draft genome sequences of strains closely related to Aspergillus parafelis and Aspergillus hiratsukae.</title>
        <authorList>
            <person name="Dos Santos R.A.C."/>
            <person name="Rivero-Menendez O."/>
            <person name="Steenwyk J.L."/>
            <person name="Mead M.E."/>
            <person name="Goldman G.H."/>
            <person name="Alastruey-Izquierdo A."/>
            <person name="Rokas A."/>
        </authorList>
    </citation>
    <scope>NUCLEOTIDE SEQUENCE</scope>
    <source>
        <strain evidence="3">CNM-CM5623</strain>
    </source>
</reference>
<dbReference type="Pfam" id="PF02668">
    <property type="entry name" value="TauD"/>
    <property type="match status" value="1"/>
</dbReference>
<evidence type="ECO:0000256" key="1">
    <source>
        <dbReference type="ARBA" id="ARBA00023002"/>
    </source>
</evidence>
<dbReference type="PANTHER" id="PTHR10696:SF54">
    <property type="entry name" value="FAMILY OXIDOREDUCTASE, PUTATIVE (AFU_ORTHOLOGUE AFUA_4G13850)-RELATED"/>
    <property type="match status" value="1"/>
</dbReference>
<evidence type="ECO:0000259" key="2">
    <source>
        <dbReference type="Pfam" id="PF02668"/>
    </source>
</evidence>
<gene>
    <name evidence="3" type="ORF">CNMCM5623_005688</name>
</gene>
<dbReference type="InterPro" id="IPR003819">
    <property type="entry name" value="TauD/TfdA-like"/>
</dbReference>
<feature type="domain" description="TauD/TfdA-like" evidence="2">
    <location>
        <begin position="96"/>
        <end position="352"/>
    </location>
</feature>
<dbReference type="AlphaFoldDB" id="A0A8H6PTR2"/>
<dbReference type="Gene3D" id="3.60.130.10">
    <property type="entry name" value="Clavaminate synthase-like"/>
    <property type="match status" value="1"/>
</dbReference>
<evidence type="ECO:0000313" key="4">
    <source>
        <dbReference type="Proteomes" id="UP000654922"/>
    </source>
</evidence>
<dbReference type="SUPFAM" id="SSF51197">
    <property type="entry name" value="Clavaminate synthase-like"/>
    <property type="match status" value="1"/>
</dbReference>
<dbReference type="GO" id="GO:0016491">
    <property type="term" value="F:oxidoreductase activity"/>
    <property type="evidence" value="ECO:0007669"/>
    <property type="project" value="UniProtKB-KW"/>
</dbReference>
<proteinExistence type="predicted"/>
<comment type="caution">
    <text evidence="3">The sequence shown here is derived from an EMBL/GenBank/DDBJ whole genome shotgun (WGS) entry which is preliminary data.</text>
</comment>
<sequence length="392" mass="44716">MVVIAPGYTSVPYYPTHDTWAAKYHRKDDVNAALPHGFPRQLSGKLVWDGEDLSLAEHTGDDGTECVLKLNDSQLAELDAAMRHFQGLGMPMDQLNPNTFPLPSLHHVLRAVSDNLHKGYGFTMIRGIPVDNYNAEENMIIYVGVSSHIAPVRGRQNSYFNQTSEDVMVTHITNYLRSKDDDRILPAGHTDKEITFHSDIGDIVSLYALDEPVTGGESLLASTWRLYNEIAKTRPDLIRVLADNWPMPIGTDYSVQRPLLYYLPSDGHDPERITVQFSRRPFSEIRPKSWPITLTEEQVEALDTIQFLCEKLAVSIQIKKGDIQFINNMSVLHGRMGYEDDSKQRRHLIRLWLRDPENAWATPNQLQSRWDKLYHSKHSNGPQVYPLEPPLH</sequence>
<name>A0A8H6PTR2_9EURO</name>
<accession>A0A8H6PTR2</accession>
<evidence type="ECO:0000313" key="3">
    <source>
        <dbReference type="EMBL" id="KAF7160173.1"/>
    </source>
</evidence>
<dbReference type="InterPro" id="IPR042098">
    <property type="entry name" value="TauD-like_sf"/>
</dbReference>
<dbReference type="InterPro" id="IPR050411">
    <property type="entry name" value="AlphaKG_dependent_hydroxylases"/>
</dbReference>
<dbReference type="PANTHER" id="PTHR10696">
    <property type="entry name" value="GAMMA-BUTYROBETAINE HYDROXYLASE-RELATED"/>
    <property type="match status" value="1"/>
</dbReference>
<organism evidence="3 4">
    <name type="scientific">Aspergillus felis</name>
    <dbReference type="NCBI Taxonomy" id="1287682"/>
    <lineage>
        <taxon>Eukaryota</taxon>
        <taxon>Fungi</taxon>
        <taxon>Dikarya</taxon>
        <taxon>Ascomycota</taxon>
        <taxon>Pezizomycotina</taxon>
        <taxon>Eurotiomycetes</taxon>
        <taxon>Eurotiomycetidae</taxon>
        <taxon>Eurotiales</taxon>
        <taxon>Aspergillaceae</taxon>
        <taxon>Aspergillus</taxon>
        <taxon>Aspergillus subgen. Fumigati</taxon>
    </lineage>
</organism>
<dbReference type="OrthoDB" id="272271at2759"/>
<dbReference type="EMBL" id="JACBAE010001374">
    <property type="protein sequence ID" value="KAF7160173.1"/>
    <property type="molecule type" value="Genomic_DNA"/>
</dbReference>
<dbReference type="Proteomes" id="UP000654922">
    <property type="component" value="Unassembled WGS sequence"/>
</dbReference>
<protein>
    <recommendedName>
        <fullName evidence="2">TauD/TfdA-like domain-containing protein</fullName>
    </recommendedName>
</protein>
<keyword evidence="1" id="KW-0560">Oxidoreductase</keyword>